<keyword evidence="3" id="KW-0455">Luminescence</keyword>
<protein>
    <submittedName>
        <fullName evidence="5">Uncharacterized protein</fullName>
    </submittedName>
</protein>
<dbReference type="EMBL" id="CALNXI010002870">
    <property type="protein sequence ID" value="CAH3191208.1"/>
    <property type="molecule type" value="Genomic_DNA"/>
</dbReference>
<gene>
    <name evidence="5" type="ORF">PEVE_00021446</name>
</gene>
<sequence>MALKLEGGGNYLCDFKTTYKAKKPVKMSGYNYVDRKLDVTSHNKDYTSVGQCEISIARHYMLG</sequence>
<proteinExistence type="inferred from homology"/>
<dbReference type="Gene3D" id="2.40.155.10">
    <property type="entry name" value="Green fluorescent protein"/>
    <property type="match status" value="1"/>
</dbReference>
<dbReference type="InterPro" id="IPR011584">
    <property type="entry name" value="GFP-related"/>
</dbReference>
<evidence type="ECO:0000256" key="3">
    <source>
        <dbReference type="ARBA" id="ARBA00023223"/>
    </source>
</evidence>
<comment type="similarity">
    <text evidence="1">Belongs to the GFP family.</text>
</comment>
<evidence type="ECO:0000313" key="6">
    <source>
        <dbReference type="Proteomes" id="UP001159427"/>
    </source>
</evidence>
<accession>A0ABN8SLW2</accession>
<evidence type="ECO:0000256" key="4">
    <source>
        <dbReference type="ARBA" id="ARBA00023262"/>
    </source>
</evidence>
<name>A0ABN8SLW2_9CNID</name>
<evidence type="ECO:0000313" key="5">
    <source>
        <dbReference type="EMBL" id="CAH3191208.1"/>
    </source>
</evidence>
<dbReference type="Pfam" id="PF01353">
    <property type="entry name" value="GFP"/>
    <property type="match status" value="1"/>
</dbReference>
<keyword evidence="6" id="KW-1185">Reference proteome</keyword>
<keyword evidence="2" id="KW-0157">Chromophore</keyword>
<organism evidence="5 6">
    <name type="scientific">Porites evermanni</name>
    <dbReference type="NCBI Taxonomy" id="104178"/>
    <lineage>
        <taxon>Eukaryota</taxon>
        <taxon>Metazoa</taxon>
        <taxon>Cnidaria</taxon>
        <taxon>Anthozoa</taxon>
        <taxon>Hexacorallia</taxon>
        <taxon>Scleractinia</taxon>
        <taxon>Fungiina</taxon>
        <taxon>Poritidae</taxon>
        <taxon>Porites</taxon>
    </lineage>
</organism>
<dbReference type="SUPFAM" id="SSF54511">
    <property type="entry name" value="GFP-like"/>
    <property type="match status" value="1"/>
</dbReference>
<dbReference type="InterPro" id="IPR009017">
    <property type="entry name" value="GFP"/>
</dbReference>
<keyword evidence="4" id="KW-0599">Photoprotein</keyword>
<reference evidence="5 6" key="1">
    <citation type="submission" date="2022-05" db="EMBL/GenBank/DDBJ databases">
        <authorList>
            <consortium name="Genoscope - CEA"/>
            <person name="William W."/>
        </authorList>
    </citation>
    <scope>NUCLEOTIDE SEQUENCE [LARGE SCALE GENOMIC DNA]</scope>
</reference>
<comment type="caution">
    <text evidence="5">The sequence shown here is derived from an EMBL/GenBank/DDBJ whole genome shotgun (WGS) entry which is preliminary data.</text>
</comment>
<evidence type="ECO:0000256" key="1">
    <source>
        <dbReference type="ARBA" id="ARBA00008949"/>
    </source>
</evidence>
<dbReference type="Proteomes" id="UP001159427">
    <property type="component" value="Unassembled WGS sequence"/>
</dbReference>
<evidence type="ECO:0000256" key="2">
    <source>
        <dbReference type="ARBA" id="ARBA00022991"/>
    </source>
</evidence>